<dbReference type="EnsemblMetazoa" id="ENSAATROPT007506">
    <property type="protein sequence ID" value="ENSAATROPP006726"/>
    <property type="gene ID" value="ENSAATROPG006114"/>
</dbReference>
<reference evidence="3" key="1">
    <citation type="submission" date="2024-04" db="UniProtKB">
        <authorList>
            <consortium name="EnsemblMetazoa"/>
        </authorList>
    </citation>
    <scope>IDENTIFICATION</scope>
    <source>
        <strain evidence="3">EBRO</strain>
    </source>
</reference>
<dbReference type="PANTHER" id="PTHR22802">
    <property type="entry name" value="C-TYPE LECTIN SUPERFAMILY MEMBER"/>
    <property type="match status" value="1"/>
</dbReference>
<dbReference type="InterPro" id="IPR016186">
    <property type="entry name" value="C-type_lectin-like/link_sf"/>
</dbReference>
<dbReference type="SUPFAM" id="SSF56436">
    <property type="entry name" value="C-type lectin-like"/>
    <property type="match status" value="1"/>
</dbReference>
<dbReference type="InterPro" id="IPR001304">
    <property type="entry name" value="C-type_lectin-like"/>
</dbReference>
<sequence length="170" mass="19440">MATQCLASMFAIVLYCLQINSINTTSVDGVSFAINRGKSYHFENALKLNWFKAAEYCRTQDMFLVSINDEQELNDAIDYVQSSGYFGKNSDLQLWTSGNDLGESGQFYWSTTGARITFDRFADNEPSNTKYQDGSTEDCVVLERSKGRNLTFDDRPCRREYHFLCENQVC</sequence>
<proteinExistence type="predicted"/>
<feature type="domain" description="C-type lectin" evidence="2">
    <location>
        <begin position="35"/>
        <end position="166"/>
    </location>
</feature>
<feature type="signal peptide" evidence="1">
    <location>
        <begin position="1"/>
        <end position="21"/>
    </location>
</feature>
<dbReference type="PANTHER" id="PTHR22802:SF465">
    <property type="entry name" value="AT17652P-RELATED"/>
    <property type="match status" value="1"/>
</dbReference>
<dbReference type="PROSITE" id="PS50041">
    <property type="entry name" value="C_TYPE_LECTIN_2"/>
    <property type="match status" value="1"/>
</dbReference>
<dbReference type="AlphaFoldDB" id="A0AAG5D6G5"/>
<evidence type="ECO:0000313" key="3">
    <source>
        <dbReference type="EnsemblMetazoa" id="ENSAATROPP006726"/>
    </source>
</evidence>
<name>A0AAG5D6G5_ANOAO</name>
<keyword evidence="4" id="KW-1185">Reference proteome</keyword>
<dbReference type="CDD" id="cd00037">
    <property type="entry name" value="CLECT"/>
    <property type="match status" value="1"/>
</dbReference>
<dbReference type="Gene3D" id="3.10.100.10">
    <property type="entry name" value="Mannose-Binding Protein A, subunit A"/>
    <property type="match status" value="1"/>
</dbReference>
<keyword evidence="1" id="KW-0732">Signal</keyword>
<feature type="chain" id="PRO_5042598486" description="C-type lectin domain-containing protein" evidence="1">
    <location>
        <begin position="22"/>
        <end position="170"/>
    </location>
</feature>
<organism evidence="3 4">
    <name type="scientific">Anopheles atroparvus</name>
    <name type="common">European mosquito</name>
    <dbReference type="NCBI Taxonomy" id="41427"/>
    <lineage>
        <taxon>Eukaryota</taxon>
        <taxon>Metazoa</taxon>
        <taxon>Ecdysozoa</taxon>
        <taxon>Arthropoda</taxon>
        <taxon>Hexapoda</taxon>
        <taxon>Insecta</taxon>
        <taxon>Pterygota</taxon>
        <taxon>Neoptera</taxon>
        <taxon>Endopterygota</taxon>
        <taxon>Diptera</taxon>
        <taxon>Nematocera</taxon>
        <taxon>Culicoidea</taxon>
        <taxon>Culicidae</taxon>
        <taxon>Anophelinae</taxon>
        <taxon>Anopheles</taxon>
    </lineage>
</organism>
<evidence type="ECO:0000259" key="2">
    <source>
        <dbReference type="PROSITE" id="PS50041"/>
    </source>
</evidence>
<dbReference type="InterPro" id="IPR016187">
    <property type="entry name" value="CTDL_fold"/>
</dbReference>
<accession>A0AAG5D6G5</accession>
<protein>
    <recommendedName>
        <fullName evidence="2">C-type lectin domain-containing protein</fullName>
    </recommendedName>
</protein>
<dbReference type="InterPro" id="IPR051004">
    <property type="entry name" value="DC-SIGN_domain-containing"/>
</dbReference>
<dbReference type="SMART" id="SM00034">
    <property type="entry name" value="CLECT"/>
    <property type="match status" value="1"/>
</dbReference>
<dbReference type="Proteomes" id="UP000075880">
    <property type="component" value="Unassembled WGS sequence"/>
</dbReference>
<evidence type="ECO:0000256" key="1">
    <source>
        <dbReference type="SAM" id="SignalP"/>
    </source>
</evidence>
<evidence type="ECO:0000313" key="4">
    <source>
        <dbReference type="Proteomes" id="UP000075880"/>
    </source>
</evidence>
<dbReference type="Pfam" id="PF00059">
    <property type="entry name" value="Lectin_C"/>
    <property type="match status" value="1"/>
</dbReference>